<dbReference type="AlphaFoldDB" id="A0A6C0JV38"/>
<dbReference type="InterPro" id="IPR047655">
    <property type="entry name" value="Transpos_IS630-like"/>
</dbReference>
<accession>A0A6C0JV38</accession>
<dbReference type="NCBIfam" id="NF033545">
    <property type="entry name" value="transpos_IS630"/>
    <property type="match status" value="1"/>
</dbReference>
<proteinExistence type="predicted"/>
<feature type="domain" description="Insertion element IS150 protein InsJ-like helix-turn-helix" evidence="2">
    <location>
        <begin position="10"/>
        <end position="48"/>
    </location>
</feature>
<dbReference type="PANTHER" id="PTHR46564:SF1">
    <property type="entry name" value="TRANSPOSASE"/>
    <property type="match status" value="1"/>
</dbReference>
<organism evidence="3">
    <name type="scientific">viral metagenome</name>
    <dbReference type="NCBI Taxonomy" id="1070528"/>
    <lineage>
        <taxon>unclassified sequences</taxon>
        <taxon>metagenomes</taxon>
        <taxon>organismal metagenomes</taxon>
    </lineage>
</organism>
<dbReference type="InterPro" id="IPR055247">
    <property type="entry name" value="InsJ-like_HTH"/>
</dbReference>
<feature type="domain" description="Tc1-like transposase DDE" evidence="1">
    <location>
        <begin position="153"/>
        <end position="292"/>
    </location>
</feature>
<dbReference type="Pfam" id="PF13518">
    <property type="entry name" value="HTH_28"/>
    <property type="match status" value="1"/>
</dbReference>
<dbReference type="InterPro" id="IPR012337">
    <property type="entry name" value="RNaseH-like_sf"/>
</dbReference>
<dbReference type="Pfam" id="PF13358">
    <property type="entry name" value="DDE_3"/>
    <property type="match status" value="1"/>
</dbReference>
<dbReference type="InterPro" id="IPR038717">
    <property type="entry name" value="Tc1-like_DDE_dom"/>
</dbReference>
<evidence type="ECO:0000313" key="3">
    <source>
        <dbReference type="EMBL" id="QHU09615.1"/>
    </source>
</evidence>
<dbReference type="InterPro" id="IPR036397">
    <property type="entry name" value="RNaseH_sf"/>
</dbReference>
<sequence>MGKHHTEDYKLSAVRYALRTDNQVETCEVFDCKRSSLQDWIDLYQKTGSPVRKTRKNRVAYKVRKEHIEFLRAELKRKPDIFMPDLKGLLEQKYPDVSLTSVHIGRLLRDNNKTRKRLRKIHQPATYRGKPREHQKEVSTFIQEVRKYSMDKIICLDETALYPALHPSYARCDSGKRCYVKTTDSKVFKHYSLLVAITNKETIATKLYEQGAVNSERLAEFITNNIKGKFQDHLIIMDNAMFHKSPEVKKAVEDSGNKILYSVAYYPRSNPIEQYFNQVKHYIKKESPISFEDIKKTLAHSIKQVKEKHYQNYFIHAFNVEWLKKDRKTRRRPPKLYKN</sequence>
<name>A0A6C0JV38_9ZZZZ</name>
<dbReference type="PANTHER" id="PTHR46564">
    <property type="entry name" value="TRANSPOSASE"/>
    <property type="match status" value="1"/>
</dbReference>
<dbReference type="SUPFAM" id="SSF46689">
    <property type="entry name" value="Homeodomain-like"/>
    <property type="match status" value="1"/>
</dbReference>
<reference evidence="3" key="1">
    <citation type="journal article" date="2020" name="Nature">
        <title>Giant virus diversity and host interactions through global metagenomics.</title>
        <authorList>
            <person name="Schulz F."/>
            <person name="Roux S."/>
            <person name="Paez-Espino D."/>
            <person name="Jungbluth S."/>
            <person name="Walsh D.A."/>
            <person name="Denef V.J."/>
            <person name="McMahon K.D."/>
            <person name="Konstantinidis K.T."/>
            <person name="Eloe-Fadrosh E.A."/>
            <person name="Kyrpides N.C."/>
            <person name="Woyke T."/>
        </authorList>
    </citation>
    <scope>NUCLEOTIDE SEQUENCE</scope>
    <source>
        <strain evidence="3">GVMAG-S-1101164-105</strain>
    </source>
</reference>
<dbReference type="SUPFAM" id="SSF53098">
    <property type="entry name" value="Ribonuclease H-like"/>
    <property type="match status" value="1"/>
</dbReference>
<evidence type="ECO:0000259" key="2">
    <source>
        <dbReference type="Pfam" id="PF13518"/>
    </source>
</evidence>
<protein>
    <submittedName>
        <fullName evidence="3">Uncharacterized protein</fullName>
    </submittedName>
</protein>
<dbReference type="Gene3D" id="3.30.420.10">
    <property type="entry name" value="Ribonuclease H-like superfamily/Ribonuclease H"/>
    <property type="match status" value="1"/>
</dbReference>
<dbReference type="InterPro" id="IPR009057">
    <property type="entry name" value="Homeodomain-like_sf"/>
</dbReference>
<dbReference type="GO" id="GO:0003676">
    <property type="term" value="F:nucleic acid binding"/>
    <property type="evidence" value="ECO:0007669"/>
    <property type="project" value="InterPro"/>
</dbReference>
<evidence type="ECO:0000259" key="1">
    <source>
        <dbReference type="Pfam" id="PF13358"/>
    </source>
</evidence>
<dbReference type="EMBL" id="MN740740">
    <property type="protein sequence ID" value="QHU09615.1"/>
    <property type="molecule type" value="Genomic_DNA"/>
</dbReference>